<accession>A0A6A7RNN8</accession>
<dbReference type="AlphaFoldDB" id="A0A6A7RNN8"/>
<dbReference type="InterPro" id="IPR036812">
    <property type="entry name" value="NAD(P)_OxRdtase_dom_sf"/>
</dbReference>
<reference evidence="1 2" key="1">
    <citation type="submission" date="2017-09" db="EMBL/GenBank/DDBJ databases">
        <title>Metagenomic Analysis Reveals Denitrifying Candidatus Accumulibacter and Flanking Population as a Source of N2O.</title>
        <authorList>
            <person name="Gao H."/>
            <person name="Mao Y."/>
            <person name="Zhao X."/>
            <person name="Liu W.-T."/>
            <person name="Zhang T."/>
            <person name="Wells G."/>
        </authorList>
    </citation>
    <scope>NUCLEOTIDE SEQUENCE [LARGE SCALE GENOMIC DNA]</scope>
    <source>
        <strain evidence="1">CANDO_2_IC</strain>
    </source>
</reference>
<evidence type="ECO:0000313" key="2">
    <source>
        <dbReference type="Proteomes" id="UP000342300"/>
    </source>
</evidence>
<gene>
    <name evidence="1" type="ORF">CRU78_00875</name>
</gene>
<dbReference type="Proteomes" id="UP000342300">
    <property type="component" value="Unassembled WGS sequence"/>
</dbReference>
<feature type="non-terminal residue" evidence="1">
    <location>
        <position position="51"/>
    </location>
</feature>
<sequence length="51" mass="5543">METRQLGRDGPRVSALGLGCMGMSDFYAGRDDKESIATIQHALDLGINFLD</sequence>
<evidence type="ECO:0000313" key="1">
    <source>
        <dbReference type="EMBL" id="MQM29167.1"/>
    </source>
</evidence>
<dbReference type="EMBL" id="PDHS01000017">
    <property type="protein sequence ID" value="MQM29167.1"/>
    <property type="molecule type" value="Genomic_DNA"/>
</dbReference>
<dbReference type="SUPFAM" id="SSF51430">
    <property type="entry name" value="NAD(P)-linked oxidoreductase"/>
    <property type="match status" value="1"/>
</dbReference>
<organism evidence="1 2">
    <name type="scientific">Candidatus Accumulibacter phosphatis</name>
    <dbReference type="NCBI Taxonomy" id="327160"/>
    <lineage>
        <taxon>Bacteria</taxon>
        <taxon>Pseudomonadati</taxon>
        <taxon>Pseudomonadota</taxon>
        <taxon>Betaproteobacteria</taxon>
        <taxon>Candidatus Accumulibacter</taxon>
    </lineage>
</organism>
<name>A0A6A7RNN8_9PROT</name>
<protein>
    <submittedName>
        <fullName evidence="1">Aldo/keto reductase</fullName>
    </submittedName>
</protein>
<comment type="caution">
    <text evidence="1">The sequence shown here is derived from an EMBL/GenBank/DDBJ whole genome shotgun (WGS) entry which is preliminary data.</text>
</comment>
<dbReference type="Gene3D" id="3.20.20.100">
    <property type="entry name" value="NADP-dependent oxidoreductase domain"/>
    <property type="match status" value="1"/>
</dbReference>
<proteinExistence type="predicted"/>